<proteinExistence type="predicted"/>
<keyword evidence="3" id="KW-1185">Reference proteome</keyword>
<dbReference type="SUPFAM" id="SSF56601">
    <property type="entry name" value="beta-lactamase/transpeptidase-like"/>
    <property type="match status" value="1"/>
</dbReference>
<evidence type="ECO:0000313" key="2">
    <source>
        <dbReference type="EMBL" id="MBL0395244.1"/>
    </source>
</evidence>
<evidence type="ECO:0000313" key="3">
    <source>
        <dbReference type="Proteomes" id="UP000599109"/>
    </source>
</evidence>
<comment type="caution">
    <text evidence="2">The sequence shown here is derived from an EMBL/GenBank/DDBJ whole genome shotgun (WGS) entry which is preliminary data.</text>
</comment>
<name>A0A936Z643_9BURK</name>
<evidence type="ECO:0000259" key="1">
    <source>
        <dbReference type="Pfam" id="PF00144"/>
    </source>
</evidence>
<dbReference type="Gene3D" id="3.40.710.10">
    <property type="entry name" value="DD-peptidase/beta-lactamase superfamily"/>
    <property type="match status" value="1"/>
</dbReference>
<dbReference type="PANTHER" id="PTHR43283">
    <property type="entry name" value="BETA-LACTAMASE-RELATED"/>
    <property type="match status" value="1"/>
</dbReference>
<reference evidence="2 3" key="1">
    <citation type="journal article" date="2017" name="Int. J. Syst. Evol. Microbiol.">
        <title>Ramlibacter monticola sp. nov., isolated from forest soil.</title>
        <authorList>
            <person name="Chaudhary D.K."/>
            <person name="Kim J."/>
        </authorList>
    </citation>
    <scope>NUCLEOTIDE SEQUENCE [LARGE SCALE GENOMIC DNA]</scope>
    <source>
        <strain evidence="2 3">KACC 19175</strain>
    </source>
</reference>
<dbReference type="InterPro" id="IPR050789">
    <property type="entry name" value="Diverse_Enzym_Activities"/>
</dbReference>
<organism evidence="2 3">
    <name type="scientific">Ramlibacter monticola</name>
    <dbReference type="NCBI Taxonomy" id="1926872"/>
    <lineage>
        <taxon>Bacteria</taxon>
        <taxon>Pseudomonadati</taxon>
        <taxon>Pseudomonadota</taxon>
        <taxon>Betaproteobacteria</taxon>
        <taxon>Burkholderiales</taxon>
        <taxon>Comamonadaceae</taxon>
        <taxon>Ramlibacter</taxon>
    </lineage>
</organism>
<accession>A0A936Z643</accession>
<dbReference type="InterPro" id="IPR012338">
    <property type="entry name" value="Beta-lactam/transpept-like"/>
</dbReference>
<protein>
    <submittedName>
        <fullName evidence="2">Beta-lactamase family protein</fullName>
    </submittedName>
</protein>
<dbReference type="Pfam" id="PF00144">
    <property type="entry name" value="Beta-lactamase"/>
    <property type="match status" value="1"/>
</dbReference>
<dbReference type="PANTHER" id="PTHR43283:SF3">
    <property type="entry name" value="BETA-LACTAMASE FAMILY PROTEIN (AFU_ORTHOLOGUE AFUA_5G07500)"/>
    <property type="match status" value="1"/>
</dbReference>
<feature type="domain" description="Beta-lactamase-related" evidence="1">
    <location>
        <begin position="11"/>
        <end position="372"/>
    </location>
</feature>
<sequence>MRAGLPDFTRVDAALRQRVDDGELPGVSYAVLCGTELVARNCLGWADREAQVPLREDHLFRVFSNTKLVTSCAALRLVAQGRIGLDDPVGEYIPALRALRALRPGALALDDTQPLPEPVRLRHLLTHTAGFTYAFLHPDTPLAKAYMAAGMADPGLSLAQMMEALGQLPLLFRPGADWNYSVATDVLGRVIEVASGEPLDRHLQRHVFEPLDLHDTFFFVPPGKQARLARMYIGDLREPSRRALRPADHLPYDGAYLQPVPRLNAGGGLVASLGDFAKLLGVLANGGAPLLAPESLPSVFDNQLAPGLWIGFPNMPRTIGRGHSFAASVTVEASGADPTSMPGDLQWGGLAGTKWWIWPSRRVAVALMTQRYMGSDLPFWPEFKALVREALERDMEPIA</sequence>
<dbReference type="AlphaFoldDB" id="A0A936Z643"/>
<dbReference type="EMBL" id="JAEQNE010000013">
    <property type="protein sequence ID" value="MBL0395244.1"/>
    <property type="molecule type" value="Genomic_DNA"/>
</dbReference>
<dbReference type="RefSeq" id="WP_201677916.1">
    <property type="nucleotide sequence ID" value="NZ_JAEQNE010000013.1"/>
</dbReference>
<dbReference type="Proteomes" id="UP000599109">
    <property type="component" value="Unassembled WGS sequence"/>
</dbReference>
<dbReference type="InterPro" id="IPR001466">
    <property type="entry name" value="Beta-lactam-related"/>
</dbReference>
<gene>
    <name evidence="2" type="ORF">JJ685_29200</name>
</gene>